<proteinExistence type="predicted"/>
<evidence type="ECO:0000313" key="1">
    <source>
        <dbReference type="EMBL" id="MBA1374444.1"/>
    </source>
</evidence>
<dbReference type="EMBL" id="VDES01000002">
    <property type="protein sequence ID" value="MBA1374444.1"/>
    <property type="molecule type" value="Genomic_DNA"/>
</dbReference>
<dbReference type="AlphaFoldDB" id="A0A7V8RDL2"/>
<comment type="caution">
    <text evidence="1">The sequence shown here is derived from an EMBL/GenBank/DDBJ whole genome shotgun (WGS) entry which is preliminary data.</text>
</comment>
<gene>
    <name evidence="1" type="ORF">FG486_08845</name>
</gene>
<protein>
    <recommendedName>
        <fullName evidence="3">Restriction system protein Mrr-like N-terminal domain-containing protein</fullName>
    </recommendedName>
</protein>
<evidence type="ECO:0008006" key="3">
    <source>
        <dbReference type="Google" id="ProtNLM"/>
    </source>
</evidence>
<dbReference type="RefSeq" id="WP_181267269.1">
    <property type="nucleotide sequence ID" value="NZ_BAAAGB010000001.1"/>
</dbReference>
<accession>A0A7V8RDL2</accession>
<sequence>MTTRDALKIWIVEALSALGPSTVPRIAQHIWENHEAELRQSGDLFYTWQYAMRWAGQILQNEGKLSKAGPGRTWMLI</sequence>
<dbReference type="Proteomes" id="UP000589292">
    <property type="component" value="Unassembled WGS sequence"/>
</dbReference>
<evidence type="ECO:0000313" key="2">
    <source>
        <dbReference type="Proteomes" id="UP000589292"/>
    </source>
</evidence>
<name>A0A7V8RDL2_9SPHN</name>
<reference evidence="1 2" key="1">
    <citation type="journal article" date="1994" name="Int. J. Syst. Bacteriol.">
        <title>Phylogenetic positions of novel aerobic, bacteriochlorophyll a-containing bacteria and description of Roseococcus thiosulfatophilus gen. nov., sp. nov., Erythromicrobium ramosum gen. nov., sp. nov., and Erythrobacter litoralis sp. nov.</title>
        <authorList>
            <person name="Yurkov V."/>
            <person name="Stackebrandt E."/>
            <person name="Holmes A."/>
            <person name="Fuerst J.A."/>
            <person name="Hugenholtz P."/>
            <person name="Golecki J."/>
            <person name="Gad'on N."/>
            <person name="Gorlenko V.M."/>
            <person name="Kompantseva E.I."/>
            <person name="Drews G."/>
        </authorList>
    </citation>
    <scope>NUCLEOTIDE SEQUENCE [LARGE SCALE GENOMIC DNA]</scope>
    <source>
        <strain evidence="1 2">KR-99</strain>
    </source>
</reference>
<keyword evidence="2" id="KW-1185">Reference proteome</keyword>
<organism evidence="1 2">
    <name type="scientific">Sphingomonas ursincola</name>
    <dbReference type="NCBI Taxonomy" id="56361"/>
    <lineage>
        <taxon>Bacteria</taxon>
        <taxon>Pseudomonadati</taxon>
        <taxon>Pseudomonadota</taxon>
        <taxon>Alphaproteobacteria</taxon>
        <taxon>Sphingomonadales</taxon>
        <taxon>Sphingomonadaceae</taxon>
        <taxon>Sphingomonas</taxon>
    </lineage>
</organism>